<dbReference type="OrthoDB" id="10258692at2759"/>
<accession>A0A401QE86</accession>
<dbReference type="EMBL" id="BFAA01043004">
    <property type="protein sequence ID" value="GCB83674.1"/>
    <property type="molecule type" value="Genomic_DNA"/>
</dbReference>
<evidence type="ECO:0000313" key="3">
    <source>
        <dbReference type="Proteomes" id="UP000288216"/>
    </source>
</evidence>
<proteinExistence type="predicted"/>
<feature type="region of interest" description="Disordered" evidence="1">
    <location>
        <begin position="27"/>
        <end position="64"/>
    </location>
</feature>
<feature type="compositionally biased region" description="Basic and acidic residues" evidence="1">
    <location>
        <begin position="95"/>
        <end position="112"/>
    </location>
</feature>
<sequence length="112" mass="12327">GGRLTADVWANERNVRSPVRGLDYCGRPSSAHSDTDCHSRTPLTQQVWENRPSSTGSAPFPSNALTRRLPVELHSTTLPLPSATITTTTSGQQHSWERKEEPSQDKTLSDSE</sequence>
<comment type="caution">
    <text evidence="2">The sequence shown here is derived from an EMBL/GenBank/DDBJ whole genome shotgun (WGS) entry which is preliminary data.</text>
</comment>
<feature type="non-terminal residue" evidence="2">
    <location>
        <position position="1"/>
    </location>
</feature>
<dbReference type="STRING" id="75743.A0A401QE86"/>
<evidence type="ECO:0000313" key="2">
    <source>
        <dbReference type="EMBL" id="GCB83674.1"/>
    </source>
</evidence>
<feature type="compositionally biased region" description="Polar residues" evidence="1">
    <location>
        <begin position="76"/>
        <end position="94"/>
    </location>
</feature>
<feature type="region of interest" description="Disordered" evidence="1">
    <location>
        <begin position="76"/>
        <end position="112"/>
    </location>
</feature>
<dbReference type="Proteomes" id="UP000288216">
    <property type="component" value="Unassembled WGS sequence"/>
</dbReference>
<dbReference type="AlphaFoldDB" id="A0A401QE86"/>
<organism evidence="2 3">
    <name type="scientific">Scyliorhinus torazame</name>
    <name type="common">Cloudy catshark</name>
    <name type="synonym">Catulus torazame</name>
    <dbReference type="NCBI Taxonomy" id="75743"/>
    <lineage>
        <taxon>Eukaryota</taxon>
        <taxon>Metazoa</taxon>
        <taxon>Chordata</taxon>
        <taxon>Craniata</taxon>
        <taxon>Vertebrata</taxon>
        <taxon>Chondrichthyes</taxon>
        <taxon>Elasmobranchii</taxon>
        <taxon>Galeomorphii</taxon>
        <taxon>Galeoidea</taxon>
        <taxon>Carcharhiniformes</taxon>
        <taxon>Scyliorhinidae</taxon>
        <taxon>Scyliorhinus</taxon>
    </lineage>
</organism>
<protein>
    <submittedName>
        <fullName evidence="2">Uncharacterized protein</fullName>
    </submittedName>
</protein>
<reference evidence="2 3" key="1">
    <citation type="journal article" date="2018" name="Nat. Ecol. Evol.">
        <title>Shark genomes provide insights into elasmobranch evolution and the origin of vertebrates.</title>
        <authorList>
            <person name="Hara Y"/>
            <person name="Yamaguchi K"/>
            <person name="Onimaru K"/>
            <person name="Kadota M"/>
            <person name="Koyanagi M"/>
            <person name="Keeley SD"/>
            <person name="Tatsumi K"/>
            <person name="Tanaka K"/>
            <person name="Motone F"/>
            <person name="Kageyama Y"/>
            <person name="Nozu R"/>
            <person name="Adachi N"/>
            <person name="Nishimura O"/>
            <person name="Nakagawa R"/>
            <person name="Tanegashima C"/>
            <person name="Kiyatake I"/>
            <person name="Matsumoto R"/>
            <person name="Murakumo K"/>
            <person name="Nishida K"/>
            <person name="Terakita A"/>
            <person name="Kuratani S"/>
            <person name="Sato K"/>
            <person name="Hyodo S Kuraku.S."/>
        </authorList>
    </citation>
    <scope>NUCLEOTIDE SEQUENCE [LARGE SCALE GENOMIC DNA]</scope>
</reference>
<keyword evidence="3" id="KW-1185">Reference proteome</keyword>
<evidence type="ECO:0000256" key="1">
    <source>
        <dbReference type="SAM" id="MobiDB-lite"/>
    </source>
</evidence>
<feature type="compositionally biased region" description="Polar residues" evidence="1">
    <location>
        <begin position="41"/>
        <end position="57"/>
    </location>
</feature>
<name>A0A401QE86_SCYTO</name>
<gene>
    <name evidence="2" type="ORF">scyTo_0024306</name>
</gene>